<proteinExistence type="predicted"/>
<evidence type="ECO:0000256" key="3">
    <source>
        <dbReference type="ARBA" id="ARBA00023163"/>
    </source>
</evidence>
<dbReference type="PROSITE" id="PS01117">
    <property type="entry name" value="HTH_MARR_1"/>
    <property type="match status" value="1"/>
</dbReference>
<evidence type="ECO:0000313" key="5">
    <source>
        <dbReference type="EMBL" id="SER80805.1"/>
    </source>
</evidence>
<dbReference type="GO" id="GO:0006950">
    <property type="term" value="P:response to stress"/>
    <property type="evidence" value="ECO:0007669"/>
    <property type="project" value="TreeGrafter"/>
</dbReference>
<dbReference type="SUPFAM" id="SSF46785">
    <property type="entry name" value="Winged helix' DNA-binding domain"/>
    <property type="match status" value="1"/>
</dbReference>
<dbReference type="PANTHER" id="PTHR33164">
    <property type="entry name" value="TRANSCRIPTIONAL REGULATOR, MARR FAMILY"/>
    <property type="match status" value="1"/>
</dbReference>
<dbReference type="EMBL" id="FOHA01000006">
    <property type="protein sequence ID" value="SER80805.1"/>
    <property type="molecule type" value="Genomic_DNA"/>
</dbReference>
<reference evidence="5 6" key="1">
    <citation type="submission" date="2016-10" db="EMBL/GenBank/DDBJ databases">
        <authorList>
            <person name="de Groot N.N."/>
        </authorList>
    </citation>
    <scope>NUCLEOTIDE SEQUENCE [LARGE SCALE GENOMIC DNA]</scope>
    <source>
        <strain evidence="5 6">DSM 13760</strain>
    </source>
</reference>
<keyword evidence="5" id="KW-0645">Protease</keyword>
<dbReference type="RefSeq" id="WP_177165700.1">
    <property type="nucleotide sequence ID" value="NZ_FOHA01000006.1"/>
</dbReference>
<dbReference type="InterPro" id="IPR023187">
    <property type="entry name" value="Tscrpt_reg_MarR-type_CS"/>
</dbReference>
<dbReference type="Proteomes" id="UP000198948">
    <property type="component" value="Unassembled WGS sequence"/>
</dbReference>
<dbReference type="AlphaFoldDB" id="A0A1H9S894"/>
<dbReference type="InterPro" id="IPR036388">
    <property type="entry name" value="WH-like_DNA-bd_sf"/>
</dbReference>
<keyword evidence="2" id="KW-0238">DNA-binding</keyword>
<dbReference type="STRING" id="142588.SAMN04488559_106120"/>
<feature type="domain" description="HTH marR-type" evidence="4">
    <location>
        <begin position="11"/>
        <end position="155"/>
    </location>
</feature>
<evidence type="ECO:0000256" key="1">
    <source>
        <dbReference type="ARBA" id="ARBA00023015"/>
    </source>
</evidence>
<dbReference type="PROSITE" id="PS50995">
    <property type="entry name" value="HTH_MARR_2"/>
    <property type="match status" value="1"/>
</dbReference>
<name>A0A1H9S894_9LACT</name>
<dbReference type="Gene3D" id="1.10.10.10">
    <property type="entry name" value="Winged helix-like DNA-binding domain superfamily/Winged helix DNA-binding domain"/>
    <property type="match status" value="1"/>
</dbReference>
<dbReference type="Pfam" id="PF01047">
    <property type="entry name" value="MarR"/>
    <property type="match status" value="1"/>
</dbReference>
<keyword evidence="6" id="KW-1185">Reference proteome</keyword>
<evidence type="ECO:0000313" key="6">
    <source>
        <dbReference type="Proteomes" id="UP000198948"/>
    </source>
</evidence>
<dbReference type="InterPro" id="IPR039422">
    <property type="entry name" value="MarR/SlyA-like"/>
</dbReference>
<organism evidence="5 6">
    <name type="scientific">Isobaculum melis</name>
    <dbReference type="NCBI Taxonomy" id="142588"/>
    <lineage>
        <taxon>Bacteria</taxon>
        <taxon>Bacillati</taxon>
        <taxon>Bacillota</taxon>
        <taxon>Bacilli</taxon>
        <taxon>Lactobacillales</taxon>
        <taxon>Carnobacteriaceae</taxon>
        <taxon>Isobaculum</taxon>
    </lineage>
</organism>
<gene>
    <name evidence="5" type="ORF">SAMN04488559_106120</name>
</gene>
<dbReference type="InterPro" id="IPR036390">
    <property type="entry name" value="WH_DNA-bd_sf"/>
</dbReference>
<dbReference type="SMART" id="SM00347">
    <property type="entry name" value="HTH_MARR"/>
    <property type="match status" value="1"/>
</dbReference>
<dbReference type="NCBIfam" id="NF010349">
    <property type="entry name" value="PRK13777.1"/>
    <property type="match status" value="1"/>
</dbReference>
<dbReference type="GO" id="GO:0008233">
    <property type="term" value="F:peptidase activity"/>
    <property type="evidence" value="ECO:0007669"/>
    <property type="project" value="UniProtKB-KW"/>
</dbReference>
<evidence type="ECO:0000256" key="2">
    <source>
        <dbReference type="ARBA" id="ARBA00023125"/>
    </source>
</evidence>
<keyword evidence="5" id="KW-0378">Hydrolase</keyword>
<dbReference type="GO" id="GO:0003700">
    <property type="term" value="F:DNA-binding transcription factor activity"/>
    <property type="evidence" value="ECO:0007669"/>
    <property type="project" value="InterPro"/>
</dbReference>
<protein>
    <submittedName>
        <fullName evidence="5">MarR family transcriptional regulator, protease production regulatory protein HPr</fullName>
    </submittedName>
</protein>
<accession>A0A1H9S894</accession>
<dbReference type="GO" id="GO:0006508">
    <property type="term" value="P:proteolysis"/>
    <property type="evidence" value="ECO:0007669"/>
    <property type="project" value="UniProtKB-KW"/>
</dbReference>
<keyword evidence="3" id="KW-0804">Transcription</keyword>
<dbReference type="GO" id="GO:0003677">
    <property type="term" value="F:DNA binding"/>
    <property type="evidence" value="ECO:0007669"/>
    <property type="project" value="UniProtKB-KW"/>
</dbReference>
<evidence type="ECO:0000259" key="4">
    <source>
        <dbReference type="PROSITE" id="PS50995"/>
    </source>
</evidence>
<dbReference type="InterPro" id="IPR000835">
    <property type="entry name" value="HTH_MarR-typ"/>
</dbReference>
<keyword evidence="1" id="KW-0805">Transcription regulation</keyword>
<sequence>MEKESYPKNSRNNYHHKIFQLSKAFWKIVEKDWNDWLSKSGLNINEHNTLLVAYSKECCTITDIALLGTMHISTAVNFSKSLEKKGLLRLEKNNEDKRVTMVYITEKGRKLVEDIEAQWEPNKSLFYDAVGEIEEVYGSKPHFGDIQAIVKNFYGDEVLDHIRHFNQ</sequence>
<dbReference type="PANTHER" id="PTHR33164:SF58">
    <property type="entry name" value="DNA-BINDING TRANSCRIPTIONAL REPRESSOR SCOC"/>
    <property type="match status" value="1"/>
</dbReference>